<accession>A0A084W0I7</accession>
<name>A0A084W0I7_ANOSI</name>
<evidence type="ECO:0000313" key="3">
    <source>
        <dbReference type="Proteomes" id="UP000030765"/>
    </source>
</evidence>
<proteinExistence type="predicted"/>
<reference evidence="1 3" key="1">
    <citation type="journal article" date="2014" name="BMC Genomics">
        <title>Genome sequence of Anopheles sinensis provides insight into genetics basis of mosquito competence for malaria parasites.</title>
        <authorList>
            <person name="Zhou D."/>
            <person name="Zhang D."/>
            <person name="Ding G."/>
            <person name="Shi L."/>
            <person name="Hou Q."/>
            <person name="Ye Y."/>
            <person name="Xu Y."/>
            <person name="Zhou H."/>
            <person name="Xiong C."/>
            <person name="Li S."/>
            <person name="Yu J."/>
            <person name="Hong S."/>
            <person name="Yu X."/>
            <person name="Zou P."/>
            <person name="Chen C."/>
            <person name="Chang X."/>
            <person name="Wang W."/>
            <person name="Lv Y."/>
            <person name="Sun Y."/>
            <person name="Ma L."/>
            <person name="Shen B."/>
            <person name="Zhu C."/>
        </authorList>
    </citation>
    <scope>NUCLEOTIDE SEQUENCE [LARGE SCALE GENOMIC DNA]</scope>
</reference>
<evidence type="ECO:0000313" key="1">
    <source>
        <dbReference type="EMBL" id="KFB43731.1"/>
    </source>
</evidence>
<dbReference type="EMBL" id="ATLV01019122">
    <property type="status" value="NOT_ANNOTATED_CDS"/>
    <property type="molecule type" value="Genomic_DNA"/>
</dbReference>
<dbReference type="EMBL" id="KE525262">
    <property type="protein sequence ID" value="KFB43731.1"/>
    <property type="molecule type" value="Genomic_DNA"/>
</dbReference>
<protein>
    <submittedName>
        <fullName evidence="1">AGAP013527-PA-like protein</fullName>
    </submittedName>
</protein>
<dbReference type="VEuPathDB" id="VectorBase:ASIS019384"/>
<dbReference type="Proteomes" id="UP000030765">
    <property type="component" value="Unassembled WGS sequence"/>
</dbReference>
<gene>
    <name evidence="1" type="ORF">ZHAS_00011465</name>
</gene>
<evidence type="ECO:0000313" key="2">
    <source>
        <dbReference type="EnsemblMetazoa" id="ASIC011465-PA"/>
    </source>
</evidence>
<keyword evidence="3" id="KW-1185">Reference proteome</keyword>
<organism evidence="2 3">
    <name type="scientific">Anopheles sinensis</name>
    <name type="common">Mosquito</name>
    <dbReference type="NCBI Taxonomy" id="74873"/>
    <lineage>
        <taxon>Eukaryota</taxon>
        <taxon>Metazoa</taxon>
        <taxon>Ecdysozoa</taxon>
        <taxon>Arthropoda</taxon>
        <taxon>Hexapoda</taxon>
        <taxon>Insecta</taxon>
        <taxon>Pterygota</taxon>
        <taxon>Neoptera</taxon>
        <taxon>Endopterygota</taxon>
        <taxon>Diptera</taxon>
        <taxon>Nematocera</taxon>
        <taxon>Culicoidea</taxon>
        <taxon>Culicidae</taxon>
        <taxon>Anophelinae</taxon>
        <taxon>Anopheles</taxon>
    </lineage>
</organism>
<dbReference type="VEuPathDB" id="VectorBase:ASIC011465"/>
<dbReference type="AlphaFoldDB" id="A0A084W0I7"/>
<reference evidence="2" key="2">
    <citation type="submission" date="2020-05" db="UniProtKB">
        <authorList>
            <consortium name="EnsemblMetazoa"/>
        </authorList>
    </citation>
    <scope>IDENTIFICATION</scope>
</reference>
<dbReference type="EnsemblMetazoa" id="ASIC011465-RA">
    <property type="protein sequence ID" value="ASIC011465-PA"/>
    <property type="gene ID" value="ASIC011465"/>
</dbReference>
<dbReference type="Gene3D" id="2.30.30.140">
    <property type="match status" value="1"/>
</dbReference>
<dbReference type="STRING" id="74873.A0A084W0I7"/>
<dbReference type="OrthoDB" id="249932at2759"/>
<dbReference type="Gene3D" id="2.40.50.90">
    <property type="match status" value="1"/>
</dbReference>
<dbReference type="InterPro" id="IPR035437">
    <property type="entry name" value="SNase_OB-fold_sf"/>
</dbReference>
<sequence length="247" mass="28422">MEEDDNTVRITHYINPHCFWYKPEASYLPNHHQKQYMQKFNEDCEREFANRKYKGFGYKPNSGLKVGDMVAQRNKEFQRWIRCEVDAVVADLSGDVWLHLWALDEGLPIKSFDEPVQPLPEAYRSHPAHALRGAIRNILPCTTSHDYVQGKNVQSLSQKWLQGAVSVMQTFFDDALSVSLTVHARIKLKKEVVHFVDVSLMMHNNKSYSILNLLTTGCSDQVTVSPDAEFFKGIICDLQSIFRTDVL</sequence>